<sequence>ALTEHPDLTYMMSMQESLVVYMAEGYSRASGNLSACNVHVAPGLGNAMGAIHAAKFANTPIIITAGQQELGHGLTEPLLYDSLVPIAEPMVKWAVEVSRFQDLPRIVRRAAKIAMTPPMGPVFISLPGNILNEEGALDLGSRTRVDTKVRPTDSTLDRLADRILNAENPVIVAGHELSTDDALNEAADFASIAGCPVYQQTVQYGAHFLSEHPAFMGALTRDQQQVRDVLASYDLLVVLGADVLRMSVWAPVEPLPDGM</sequence>
<feature type="non-terminal residue" evidence="4">
    <location>
        <position position="1"/>
    </location>
</feature>
<gene>
    <name evidence="4" type="ORF">METZ01_LOCUS443217</name>
</gene>
<dbReference type="SUPFAM" id="SSF52518">
    <property type="entry name" value="Thiamin diphosphate-binding fold (THDP-binding)"/>
    <property type="match status" value="1"/>
</dbReference>
<dbReference type="PANTHER" id="PTHR18968">
    <property type="entry name" value="THIAMINE PYROPHOSPHATE ENZYMES"/>
    <property type="match status" value="1"/>
</dbReference>
<name>A0A382Z4J0_9ZZZZ</name>
<feature type="non-terminal residue" evidence="4">
    <location>
        <position position="259"/>
    </location>
</feature>
<organism evidence="4">
    <name type="scientific">marine metagenome</name>
    <dbReference type="NCBI Taxonomy" id="408172"/>
    <lineage>
        <taxon>unclassified sequences</taxon>
        <taxon>metagenomes</taxon>
        <taxon>ecological metagenomes</taxon>
    </lineage>
</organism>
<dbReference type="InterPro" id="IPR012000">
    <property type="entry name" value="Thiamin_PyroP_enz_cen_dom"/>
</dbReference>
<dbReference type="Pfam" id="PF00205">
    <property type="entry name" value="TPP_enzyme_M"/>
    <property type="match status" value="1"/>
</dbReference>
<dbReference type="CDD" id="cd07035">
    <property type="entry name" value="TPP_PYR_POX_like"/>
    <property type="match status" value="1"/>
</dbReference>
<dbReference type="GO" id="GO:0003984">
    <property type="term" value="F:acetolactate synthase activity"/>
    <property type="evidence" value="ECO:0007669"/>
    <property type="project" value="TreeGrafter"/>
</dbReference>
<dbReference type="GO" id="GO:0050660">
    <property type="term" value="F:flavin adenine dinucleotide binding"/>
    <property type="evidence" value="ECO:0007669"/>
    <property type="project" value="TreeGrafter"/>
</dbReference>
<dbReference type="GO" id="GO:0030976">
    <property type="term" value="F:thiamine pyrophosphate binding"/>
    <property type="evidence" value="ECO:0007669"/>
    <property type="project" value="InterPro"/>
</dbReference>
<dbReference type="GO" id="GO:0000287">
    <property type="term" value="F:magnesium ion binding"/>
    <property type="evidence" value="ECO:0007669"/>
    <property type="project" value="InterPro"/>
</dbReference>
<dbReference type="SUPFAM" id="SSF52467">
    <property type="entry name" value="DHS-like NAD/FAD-binding domain"/>
    <property type="match status" value="1"/>
</dbReference>
<dbReference type="AlphaFoldDB" id="A0A382Z4J0"/>
<feature type="domain" description="Thiamine pyrophosphate enzyme N-terminal TPP-binding" evidence="3">
    <location>
        <begin position="1"/>
        <end position="70"/>
    </location>
</feature>
<proteinExistence type="inferred from homology"/>
<evidence type="ECO:0000259" key="2">
    <source>
        <dbReference type="Pfam" id="PF00205"/>
    </source>
</evidence>
<comment type="similarity">
    <text evidence="1">Belongs to the TPP enzyme family.</text>
</comment>
<dbReference type="Pfam" id="PF02776">
    <property type="entry name" value="TPP_enzyme_N"/>
    <property type="match status" value="1"/>
</dbReference>
<dbReference type="InterPro" id="IPR012001">
    <property type="entry name" value="Thiamin_PyroP_enz_TPP-bd_dom"/>
</dbReference>
<feature type="domain" description="Thiamine pyrophosphate enzyme central" evidence="2">
    <location>
        <begin position="156"/>
        <end position="248"/>
    </location>
</feature>
<dbReference type="InterPro" id="IPR029035">
    <property type="entry name" value="DHS-like_NAD/FAD-binding_dom"/>
</dbReference>
<protein>
    <recommendedName>
        <fullName evidence="5">Thiamine pyrophosphate enzyme N-terminal TPP-binding domain-containing protein</fullName>
    </recommendedName>
</protein>
<dbReference type="EMBL" id="UINC01180928">
    <property type="protein sequence ID" value="SVD90363.1"/>
    <property type="molecule type" value="Genomic_DNA"/>
</dbReference>
<dbReference type="InterPro" id="IPR029061">
    <property type="entry name" value="THDP-binding"/>
</dbReference>
<accession>A0A382Z4J0</accession>
<dbReference type="Gene3D" id="3.40.50.970">
    <property type="match status" value="1"/>
</dbReference>
<evidence type="ECO:0000256" key="1">
    <source>
        <dbReference type="ARBA" id="ARBA00007812"/>
    </source>
</evidence>
<evidence type="ECO:0000313" key="4">
    <source>
        <dbReference type="EMBL" id="SVD90363.1"/>
    </source>
</evidence>
<evidence type="ECO:0000259" key="3">
    <source>
        <dbReference type="Pfam" id="PF02776"/>
    </source>
</evidence>
<evidence type="ECO:0008006" key="5">
    <source>
        <dbReference type="Google" id="ProtNLM"/>
    </source>
</evidence>
<dbReference type="InterPro" id="IPR045229">
    <property type="entry name" value="TPP_enz"/>
</dbReference>
<reference evidence="4" key="1">
    <citation type="submission" date="2018-05" db="EMBL/GenBank/DDBJ databases">
        <authorList>
            <person name="Lanie J.A."/>
            <person name="Ng W.-L."/>
            <person name="Kazmierczak K.M."/>
            <person name="Andrzejewski T.M."/>
            <person name="Davidsen T.M."/>
            <person name="Wayne K.J."/>
            <person name="Tettelin H."/>
            <person name="Glass J.I."/>
            <person name="Rusch D."/>
            <person name="Podicherti R."/>
            <person name="Tsui H.-C.T."/>
            <person name="Winkler M.E."/>
        </authorList>
    </citation>
    <scope>NUCLEOTIDE SEQUENCE</scope>
</reference>
<dbReference type="Gene3D" id="3.40.50.1220">
    <property type="entry name" value="TPP-binding domain"/>
    <property type="match status" value="1"/>
</dbReference>